<evidence type="ECO:0000256" key="1">
    <source>
        <dbReference type="SAM" id="MobiDB-lite"/>
    </source>
</evidence>
<dbReference type="Proteomes" id="UP000826195">
    <property type="component" value="Unassembled WGS sequence"/>
</dbReference>
<protein>
    <submittedName>
        <fullName evidence="2">Uncharacterized protein</fullName>
    </submittedName>
</protein>
<keyword evidence="3" id="KW-1185">Reference proteome</keyword>
<accession>A0AAV7IGY5</accession>
<feature type="region of interest" description="Disordered" evidence="1">
    <location>
        <begin position="1"/>
        <end position="31"/>
    </location>
</feature>
<sequence length="122" mass="13856">MIKMETEGKRGSYPVTQRTRERSGETEKEKKLNARNREAIFYIGLGLKPGAHRRLIFLCGGATASRFTRQICDHKMADSKSNMPEEAEKIQRNVATQNAVAFRSLIRIPSEIFTSYVYVGSQ</sequence>
<evidence type="ECO:0000313" key="2">
    <source>
        <dbReference type="EMBL" id="KAH0550388.1"/>
    </source>
</evidence>
<organism evidence="2 3">
    <name type="scientific">Cotesia glomerata</name>
    <name type="common">Lepidopteran parasitic wasp</name>
    <name type="synonym">Apanteles glomeratus</name>
    <dbReference type="NCBI Taxonomy" id="32391"/>
    <lineage>
        <taxon>Eukaryota</taxon>
        <taxon>Metazoa</taxon>
        <taxon>Ecdysozoa</taxon>
        <taxon>Arthropoda</taxon>
        <taxon>Hexapoda</taxon>
        <taxon>Insecta</taxon>
        <taxon>Pterygota</taxon>
        <taxon>Neoptera</taxon>
        <taxon>Endopterygota</taxon>
        <taxon>Hymenoptera</taxon>
        <taxon>Apocrita</taxon>
        <taxon>Ichneumonoidea</taxon>
        <taxon>Braconidae</taxon>
        <taxon>Microgastrinae</taxon>
        <taxon>Cotesia</taxon>
    </lineage>
</organism>
<proteinExistence type="predicted"/>
<dbReference type="AlphaFoldDB" id="A0AAV7IGY5"/>
<gene>
    <name evidence="2" type="ORF">KQX54_019107</name>
</gene>
<dbReference type="EMBL" id="JAHXZJ010001864">
    <property type="protein sequence ID" value="KAH0550388.1"/>
    <property type="molecule type" value="Genomic_DNA"/>
</dbReference>
<feature type="compositionally biased region" description="Basic and acidic residues" evidence="1">
    <location>
        <begin position="1"/>
        <end position="10"/>
    </location>
</feature>
<name>A0AAV7IGY5_COTGL</name>
<evidence type="ECO:0000313" key="3">
    <source>
        <dbReference type="Proteomes" id="UP000826195"/>
    </source>
</evidence>
<feature type="compositionally biased region" description="Basic and acidic residues" evidence="1">
    <location>
        <begin position="18"/>
        <end position="31"/>
    </location>
</feature>
<comment type="caution">
    <text evidence="2">The sequence shown here is derived from an EMBL/GenBank/DDBJ whole genome shotgun (WGS) entry which is preliminary data.</text>
</comment>
<reference evidence="2 3" key="1">
    <citation type="journal article" date="2021" name="J. Hered.">
        <title>A chromosome-level genome assembly of the parasitoid wasp, Cotesia glomerata (Hymenoptera: Braconidae).</title>
        <authorList>
            <person name="Pinto B.J."/>
            <person name="Weis J.J."/>
            <person name="Gamble T."/>
            <person name="Ode P.J."/>
            <person name="Paul R."/>
            <person name="Zaspel J.M."/>
        </authorList>
    </citation>
    <scope>NUCLEOTIDE SEQUENCE [LARGE SCALE GENOMIC DNA]</scope>
    <source>
        <strain evidence="2">CgM1</strain>
    </source>
</reference>